<gene>
    <name evidence="1" type="ORF">LOY88_004083</name>
</gene>
<comment type="caution">
    <text evidence="1">The sequence shown here is derived from an EMBL/GenBank/DDBJ whole genome shotgun (WGS) entry which is preliminary data.</text>
</comment>
<sequence>MFRLSLTNRTGLKASKASIPFFRSHHSVARLHASQLECSDEQSHIESIHKHLETTGVLKIDLGFEDSDSRYMQQVILNLHKFHGHGLPITHSASRGWFWDVRPLARAQPTISRPARSETAQDFPWHTDCSYEHYPPRFFALQVLQPDRCGGGTLSILNVDRLIQLLPMSTRVSLSKADYRITVPAEFIKSDERYITGSILGQALDSGSSELRFREEILTPLSSSARLAIEELGKTLHSRQAREATVDLTPELLPRGSIILINNRKWLHARSEVKDPQRHLRRVRWDARPFVAGDTLPFEHVDNLVNSHL</sequence>
<protein>
    <submittedName>
        <fullName evidence="1">Uncharacterized protein</fullName>
    </submittedName>
</protein>
<evidence type="ECO:0000313" key="1">
    <source>
        <dbReference type="EMBL" id="KAI2385465.1"/>
    </source>
</evidence>
<accession>A0ACB8UUJ2</accession>
<name>A0ACB8UUJ2_9EURO</name>
<organism evidence="1">
    <name type="scientific">Ophidiomyces ophidiicola</name>
    <dbReference type="NCBI Taxonomy" id="1387563"/>
    <lineage>
        <taxon>Eukaryota</taxon>
        <taxon>Fungi</taxon>
        <taxon>Dikarya</taxon>
        <taxon>Ascomycota</taxon>
        <taxon>Pezizomycotina</taxon>
        <taxon>Eurotiomycetes</taxon>
        <taxon>Eurotiomycetidae</taxon>
        <taxon>Onygenales</taxon>
        <taxon>Onygenaceae</taxon>
        <taxon>Ophidiomyces</taxon>
    </lineage>
</organism>
<proteinExistence type="predicted"/>
<reference evidence="1" key="1">
    <citation type="journal article" date="2022" name="bioRxiv">
        <title>Population genetic analysis of Ophidiomyces ophidiicola, the causative agent of snake fungal disease, indicates recent introductions to the USA.</title>
        <authorList>
            <person name="Ladner J.T."/>
            <person name="Palmer J.M."/>
            <person name="Ettinger C.L."/>
            <person name="Stajich J.E."/>
            <person name="Farrell T.M."/>
            <person name="Glorioso B.M."/>
            <person name="Lawson B."/>
            <person name="Price S.J."/>
            <person name="Stengle A.G."/>
            <person name="Grear D.A."/>
            <person name="Lorch J.M."/>
        </authorList>
    </citation>
    <scope>NUCLEOTIDE SEQUENCE</scope>
    <source>
        <strain evidence="1">NWHC 24266-5</strain>
    </source>
</reference>
<dbReference type="EMBL" id="JALBCA010000058">
    <property type="protein sequence ID" value="KAI2385465.1"/>
    <property type="molecule type" value="Genomic_DNA"/>
</dbReference>